<dbReference type="Gene3D" id="3.30.420.10">
    <property type="entry name" value="Ribonuclease H-like superfamily/Ribonuclease H"/>
    <property type="match status" value="1"/>
</dbReference>
<name>A0ABY6LJX0_9ARAC</name>
<sequence>MMPQPPYSPDLAPCDFFLFPKLKRPMKGRRYATLDEMKTASKEELKKIFKNDFLKCFEDWKKPLAQTEPSLNELNESTFSLNQHNLLVKLFYLYHSCSLSQHPFPEHVDLVDPRVESILRINPRLEQREFYHIK</sequence>
<protein>
    <recommendedName>
        <fullName evidence="3">Histone-lysine N-methyltransferase SETMAR</fullName>
    </recommendedName>
</protein>
<dbReference type="Proteomes" id="UP001235939">
    <property type="component" value="Chromosome 20"/>
</dbReference>
<evidence type="ECO:0000313" key="2">
    <source>
        <dbReference type="Proteomes" id="UP001235939"/>
    </source>
</evidence>
<reference evidence="1 2" key="1">
    <citation type="submission" date="2022-01" db="EMBL/GenBank/DDBJ databases">
        <title>A chromosomal length assembly of Cordylochernes scorpioides.</title>
        <authorList>
            <person name="Zeh D."/>
            <person name="Zeh J."/>
        </authorList>
    </citation>
    <scope>NUCLEOTIDE SEQUENCE [LARGE SCALE GENOMIC DNA]</scope>
    <source>
        <strain evidence="1">IN4F17</strain>
        <tissue evidence="1">Whole Body</tissue>
    </source>
</reference>
<keyword evidence="2" id="KW-1185">Reference proteome</keyword>
<organism evidence="1 2">
    <name type="scientific">Cordylochernes scorpioides</name>
    <dbReference type="NCBI Taxonomy" id="51811"/>
    <lineage>
        <taxon>Eukaryota</taxon>
        <taxon>Metazoa</taxon>
        <taxon>Ecdysozoa</taxon>
        <taxon>Arthropoda</taxon>
        <taxon>Chelicerata</taxon>
        <taxon>Arachnida</taxon>
        <taxon>Pseudoscorpiones</taxon>
        <taxon>Cheliferoidea</taxon>
        <taxon>Chernetidae</taxon>
        <taxon>Cordylochernes</taxon>
    </lineage>
</organism>
<evidence type="ECO:0008006" key="3">
    <source>
        <dbReference type="Google" id="ProtNLM"/>
    </source>
</evidence>
<dbReference type="InterPro" id="IPR036397">
    <property type="entry name" value="RNaseH_sf"/>
</dbReference>
<accession>A0ABY6LJX0</accession>
<evidence type="ECO:0000313" key="1">
    <source>
        <dbReference type="EMBL" id="UYV81521.1"/>
    </source>
</evidence>
<proteinExistence type="predicted"/>
<dbReference type="EMBL" id="CP092882">
    <property type="protein sequence ID" value="UYV81521.1"/>
    <property type="molecule type" value="Genomic_DNA"/>
</dbReference>
<gene>
    <name evidence="1" type="ORF">LAZ67_20001423</name>
</gene>